<dbReference type="InterPro" id="IPR001810">
    <property type="entry name" value="F-box_dom"/>
</dbReference>
<organism evidence="4 5">
    <name type="scientific">Odocoileus virginianus</name>
    <name type="common">White-tailed deer</name>
    <dbReference type="NCBI Taxonomy" id="9874"/>
    <lineage>
        <taxon>Eukaryota</taxon>
        <taxon>Metazoa</taxon>
        <taxon>Chordata</taxon>
        <taxon>Craniata</taxon>
        <taxon>Vertebrata</taxon>
        <taxon>Euteleostomi</taxon>
        <taxon>Mammalia</taxon>
        <taxon>Eutheria</taxon>
        <taxon>Laurasiatheria</taxon>
        <taxon>Artiodactyla</taxon>
        <taxon>Ruminantia</taxon>
        <taxon>Pecora</taxon>
        <taxon>Cervidae</taxon>
        <taxon>Odocoileinae</taxon>
        <taxon>Odocoileus</taxon>
    </lineage>
</organism>
<feature type="region of interest" description="Disordered" evidence="2">
    <location>
        <begin position="345"/>
        <end position="368"/>
    </location>
</feature>
<dbReference type="InterPro" id="IPR036047">
    <property type="entry name" value="F-box-like_dom_sf"/>
</dbReference>
<name>A0ABM4HY19_ODOVR</name>
<keyword evidence="4" id="KW-1185">Reference proteome</keyword>
<dbReference type="Gene3D" id="1.20.1280.50">
    <property type="match status" value="1"/>
</dbReference>
<evidence type="ECO:0000256" key="2">
    <source>
        <dbReference type="SAM" id="MobiDB-lite"/>
    </source>
</evidence>
<dbReference type="Proteomes" id="UP001652640">
    <property type="component" value="Unplaced"/>
</dbReference>
<dbReference type="Gene3D" id="3.80.10.10">
    <property type="entry name" value="Ribonuclease Inhibitor"/>
    <property type="match status" value="1"/>
</dbReference>
<feature type="domain" description="F-box" evidence="3">
    <location>
        <begin position="108"/>
        <end position="156"/>
    </location>
</feature>
<dbReference type="Pfam" id="PF12937">
    <property type="entry name" value="F-box-like"/>
    <property type="match status" value="1"/>
</dbReference>
<dbReference type="RefSeq" id="XP_070320469.1">
    <property type="nucleotide sequence ID" value="XM_070464368.1"/>
</dbReference>
<evidence type="ECO:0000313" key="4">
    <source>
        <dbReference type="Proteomes" id="UP001652640"/>
    </source>
</evidence>
<dbReference type="SUPFAM" id="SSF52047">
    <property type="entry name" value="RNI-like"/>
    <property type="match status" value="1"/>
</dbReference>
<sequence>MASGAAGLARPARRRVRLVHPAAAQTRSAEDWWWDRLAPSGSGYHLLQSDSMLLVLPGPGPARLRAQRRVARQARRLRSPGSRAAEAKPSSAPAPTPLQEPDPGWGDRVPLEILLQIFGLLVAADGPIPFLGRAARVCRRWNEAASQPALWHTLTLSPPLAGRPAKSGAKAEKKLLSSLEWLMPNRFSQLQRLTLIHWKSQVHPVLKLVSESCPRLTFLKLSDCHGVTLEALIMLAKACPQLHSLDIQHSMVKSTAVVSFLEEAGPRMRKLWLTYNPQTTAILGALLGSCCPQLQVLEVSTGLSHNITPFQLPVEALQKGCPQLQLCDKQLPRSAVPQLGILPLPSPGPEAGLQRPRGSPMVPGAAAHQPPLPQLGSSRPLCQPALPCLFSQFWIFECFVIIKPFLELLCGLWDQSEGTGVVPEGTTWGYPPEFLSLPVAVPCQLPPGLSVCACVTHPRALR</sequence>
<evidence type="ECO:0000256" key="1">
    <source>
        <dbReference type="ARBA" id="ARBA00022786"/>
    </source>
</evidence>
<dbReference type="InterPro" id="IPR032675">
    <property type="entry name" value="LRR_dom_sf"/>
</dbReference>
<gene>
    <name evidence="5" type="primary">FBXL6</name>
</gene>
<dbReference type="CDD" id="cd22119">
    <property type="entry name" value="F-box_FBXL6"/>
    <property type="match status" value="1"/>
</dbReference>
<feature type="compositionally biased region" description="Low complexity" evidence="2">
    <location>
        <begin position="82"/>
        <end position="91"/>
    </location>
</feature>
<dbReference type="GeneID" id="110131937"/>
<dbReference type="PANTHER" id="PTHR16134:SF28">
    <property type="entry name" value="F-BOX_LRR-REPEAT PROTEIN 6"/>
    <property type="match status" value="1"/>
</dbReference>
<dbReference type="SUPFAM" id="SSF81383">
    <property type="entry name" value="F-box domain"/>
    <property type="match status" value="1"/>
</dbReference>
<protein>
    <submittedName>
        <fullName evidence="5">F-box/LRR-repeat protein 6 isoform X4</fullName>
    </submittedName>
</protein>
<feature type="region of interest" description="Disordered" evidence="2">
    <location>
        <begin position="73"/>
        <end position="103"/>
    </location>
</feature>
<keyword evidence="1" id="KW-0833">Ubl conjugation pathway</keyword>
<accession>A0ABM4HY19</accession>
<dbReference type="PANTHER" id="PTHR16134">
    <property type="entry name" value="F-BOX/TPR REPEAT PROTEIN POF3"/>
    <property type="match status" value="1"/>
</dbReference>
<evidence type="ECO:0000259" key="3">
    <source>
        <dbReference type="Pfam" id="PF12937"/>
    </source>
</evidence>
<evidence type="ECO:0000313" key="5">
    <source>
        <dbReference type="RefSeq" id="XP_070320469.1"/>
    </source>
</evidence>
<dbReference type="InterPro" id="IPR047922">
    <property type="entry name" value="FBXL6_F-box"/>
</dbReference>
<proteinExistence type="predicted"/>
<reference evidence="5" key="1">
    <citation type="submission" date="2025-08" db="UniProtKB">
        <authorList>
            <consortium name="RefSeq"/>
        </authorList>
    </citation>
    <scope>IDENTIFICATION</scope>
    <source>
        <tissue evidence="5">Tongue muscle</tissue>
    </source>
</reference>